<evidence type="ECO:0000256" key="1">
    <source>
        <dbReference type="SAM" id="MobiDB-lite"/>
    </source>
</evidence>
<evidence type="ECO:0000313" key="2">
    <source>
        <dbReference type="EMBL" id="CAD9232685.1"/>
    </source>
</evidence>
<dbReference type="EMBL" id="HBGH01008700">
    <property type="protein sequence ID" value="CAD9232685.1"/>
    <property type="molecule type" value="Transcribed_RNA"/>
</dbReference>
<dbReference type="EMBL" id="HBGH01008701">
    <property type="protein sequence ID" value="CAD9232686.1"/>
    <property type="molecule type" value="Transcribed_RNA"/>
</dbReference>
<organism evidence="3">
    <name type="scientific">Compsopogon caeruleus</name>
    <dbReference type="NCBI Taxonomy" id="31354"/>
    <lineage>
        <taxon>Eukaryota</taxon>
        <taxon>Rhodophyta</taxon>
        <taxon>Compsopogonophyceae</taxon>
        <taxon>Compsopogonales</taxon>
        <taxon>Compsopogonaceae</taxon>
        <taxon>Compsopogon</taxon>
    </lineage>
</organism>
<gene>
    <name evidence="2" type="ORF">CCAE0312_LOCUS4768</name>
    <name evidence="3" type="ORF">CCAE0312_LOCUS4769</name>
</gene>
<accession>A0A6T6CA08</accession>
<sequence length="108" mass="11952">MSILRNKAKLPREFGQESNHGTLRFPAPLFPLDLFSLEPRVVTGTSSSKGREGISLASSKQISTWTAGVPGRDVQRSSFLFHVQFPPKQRASTGVLRTISDKIRSEIL</sequence>
<protein>
    <submittedName>
        <fullName evidence="3">Uncharacterized protein</fullName>
    </submittedName>
</protein>
<evidence type="ECO:0000313" key="3">
    <source>
        <dbReference type="EMBL" id="CAD9232686.1"/>
    </source>
</evidence>
<proteinExistence type="predicted"/>
<feature type="region of interest" description="Disordered" evidence="1">
    <location>
        <begin position="1"/>
        <end position="21"/>
    </location>
</feature>
<dbReference type="AlphaFoldDB" id="A0A6T6CA08"/>
<reference evidence="3" key="1">
    <citation type="submission" date="2021-01" db="EMBL/GenBank/DDBJ databases">
        <authorList>
            <person name="Corre E."/>
            <person name="Pelletier E."/>
            <person name="Niang G."/>
            <person name="Scheremetjew M."/>
            <person name="Finn R."/>
            <person name="Kale V."/>
            <person name="Holt S."/>
            <person name="Cochrane G."/>
            <person name="Meng A."/>
            <person name="Brown T."/>
            <person name="Cohen L."/>
        </authorList>
    </citation>
    <scope>NUCLEOTIDE SEQUENCE</scope>
    <source>
        <strain evidence="3">SAG 36.94</strain>
    </source>
</reference>
<name>A0A6T6CA08_9RHOD</name>